<dbReference type="InterPro" id="IPR007156">
    <property type="entry name" value="MamQ_LemA"/>
</dbReference>
<dbReference type="SUPFAM" id="SSF140478">
    <property type="entry name" value="LemA-like"/>
    <property type="match status" value="1"/>
</dbReference>
<dbReference type="STRING" id="867904.Metho_2141"/>
<keyword evidence="4 6" id="KW-1133">Transmembrane helix</keyword>
<proteinExistence type="inferred from homology"/>
<dbReference type="PANTHER" id="PTHR34478:SF2">
    <property type="entry name" value="MEMBRANE PROTEIN"/>
    <property type="match status" value="1"/>
</dbReference>
<protein>
    <recommendedName>
        <fullName evidence="9">LemA family protein</fullName>
    </recommendedName>
</protein>
<dbReference type="Proteomes" id="UP000010866">
    <property type="component" value="Chromosome"/>
</dbReference>
<dbReference type="RefSeq" id="WP_015325470.1">
    <property type="nucleotide sequence ID" value="NC_019977.1"/>
</dbReference>
<dbReference type="OrthoDB" id="9363at2157"/>
<accession>L0L068</accession>
<dbReference type="EMBL" id="CP003362">
    <property type="protein sequence ID" value="AGB50305.1"/>
    <property type="molecule type" value="Genomic_DNA"/>
</dbReference>
<dbReference type="GO" id="GO:0016020">
    <property type="term" value="C:membrane"/>
    <property type="evidence" value="ECO:0007669"/>
    <property type="project" value="UniProtKB-SubCell"/>
</dbReference>
<gene>
    <name evidence="7" type="ordered locus">Metho_2141</name>
</gene>
<keyword evidence="3 6" id="KW-0812">Transmembrane</keyword>
<dbReference type="AlphaFoldDB" id="L0L068"/>
<evidence type="ECO:0000256" key="3">
    <source>
        <dbReference type="ARBA" id="ARBA00022692"/>
    </source>
</evidence>
<sequence>MIQDVLWIIGVVLVIVLLVAVFVFSIYNKLIVLRNRVENAWAQVDVQLKRRFDLIPNIVETVKGYAKHEKSVFDEVTKARSAWMSASTVGEAAQASNMLTNALKSLFAVAEAYPELKANENFKQLQQELSQTEDKIAYSRQFYNDTVMKYNISIQQIPNNIVAGMFHFEKKELLETTEEEKITPKVNFES</sequence>
<comment type="similarity">
    <text evidence="2">Belongs to the LemA family.</text>
</comment>
<evidence type="ECO:0000313" key="7">
    <source>
        <dbReference type="EMBL" id="AGB50305.1"/>
    </source>
</evidence>
<dbReference type="GeneID" id="14406654"/>
<feature type="transmembrane region" description="Helical" evidence="6">
    <location>
        <begin position="6"/>
        <end position="27"/>
    </location>
</feature>
<reference evidence="8" key="1">
    <citation type="submission" date="2012-02" db="EMBL/GenBank/DDBJ databases">
        <title>Complete sequence of chromosome of Methanomethylovorans hollandica DSM 15978.</title>
        <authorList>
            <person name="Lucas S."/>
            <person name="Copeland A."/>
            <person name="Lapidus A."/>
            <person name="Glavina del Rio T."/>
            <person name="Dalin E."/>
            <person name="Tice H."/>
            <person name="Bruce D."/>
            <person name="Goodwin L."/>
            <person name="Pitluck S."/>
            <person name="Peters L."/>
            <person name="Mikhailova N."/>
            <person name="Held B."/>
            <person name="Kyrpides N."/>
            <person name="Mavromatis K."/>
            <person name="Ivanova N."/>
            <person name="Brettin T."/>
            <person name="Detter J.C."/>
            <person name="Han C."/>
            <person name="Larimer F."/>
            <person name="Land M."/>
            <person name="Hauser L."/>
            <person name="Markowitz V."/>
            <person name="Cheng J.-F."/>
            <person name="Hugenholtz P."/>
            <person name="Woyke T."/>
            <person name="Wu D."/>
            <person name="Spring S."/>
            <person name="Schroeder M."/>
            <person name="Brambilla E."/>
            <person name="Klenk H.-P."/>
            <person name="Eisen J.A."/>
        </authorList>
    </citation>
    <scope>NUCLEOTIDE SEQUENCE [LARGE SCALE GENOMIC DNA]</scope>
    <source>
        <strain evidence="8">DSM 15978 / NBRC 107637 / DMS1</strain>
    </source>
</reference>
<dbReference type="Pfam" id="PF04011">
    <property type="entry name" value="LemA"/>
    <property type="match status" value="1"/>
</dbReference>
<evidence type="ECO:0008006" key="9">
    <source>
        <dbReference type="Google" id="ProtNLM"/>
    </source>
</evidence>
<evidence type="ECO:0000256" key="2">
    <source>
        <dbReference type="ARBA" id="ARBA00008854"/>
    </source>
</evidence>
<evidence type="ECO:0000256" key="1">
    <source>
        <dbReference type="ARBA" id="ARBA00004167"/>
    </source>
</evidence>
<dbReference type="PANTHER" id="PTHR34478">
    <property type="entry name" value="PROTEIN LEMA"/>
    <property type="match status" value="1"/>
</dbReference>
<comment type="subcellular location">
    <subcellularLocation>
        <location evidence="1">Membrane</location>
        <topology evidence="1">Single-pass membrane protein</topology>
    </subcellularLocation>
</comment>
<dbReference type="Gene3D" id="1.20.1440.20">
    <property type="entry name" value="LemA-like domain"/>
    <property type="match status" value="1"/>
</dbReference>
<evidence type="ECO:0000256" key="5">
    <source>
        <dbReference type="ARBA" id="ARBA00023136"/>
    </source>
</evidence>
<evidence type="ECO:0000256" key="6">
    <source>
        <dbReference type="SAM" id="Phobius"/>
    </source>
</evidence>
<evidence type="ECO:0000256" key="4">
    <source>
        <dbReference type="ARBA" id="ARBA00022989"/>
    </source>
</evidence>
<dbReference type="HOGENOM" id="CLU_056714_0_1_2"/>
<dbReference type="InterPro" id="IPR023353">
    <property type="entry name" value="LemA-like_dom_sf"/>
</dbReference>
<evidence type="ECO:0000313" key="8">
    <source>
        <dbReference type="Proteomes" id="UP000010866"/>
    </source>
</evidence>
<dbReference type="KEGG" id="mhz:Metho_2141"/>
<organism evidence="7 8">
    <name type="scientific">Methanomethylovorans hollandica (strain DSM 15978 / NBRC 107637 / DMS1)</name>
    <dbReference type="NCBI Taxonomy" id="867904"/>
    <lineage>
        <taxon>Archaea</taxon>
        <taxon>Methanobacteriati</taxon>
        <taxon>Methanobacteriota</taxon>
        <taxon>Stenosarchaea group</taxon>
        <taxon>Methanomicrobia</taxon>
        <taxon>Methanosarcinales</taxon>
        <taxon>Methanosarcinaceae</taxon>
        <taxon>Methanomethylovorans</taxon>
    </lineage>
</organism>
<keyword evidence="5 6" id="KW-0472">Membrane</keyword>
<name>L0L068_METHD</name>
<keyword evidence="8" id="KW-1185">Reference proteome</keyword>